<gene>
    <name evidence="2" type="ORF">N0V93_001979</name>
</gene>
<sequence>MATQILTSQGDMSIPLQGTDALPATLPKEVLERFPKLSLAQAGHIRHFHNLATLPDGEWRHMGSIDPGQESFEAYRYQIATMAYAAGLAHFHRLPALRSVFRSLFERLIHKMLRRDVWGYWYLTSQSGKWVDPDIIELRKPWPDPVRRENIMYSGHLLLMVSLHGMLFDSDSYDQPEALTFNWNPMMFGMGPEKFPYNRSSLQKAIFDEFERTGWMGVCCEPNCVFVICNQFPIIAMRYNDVRNGTDEVSGVLEKYNAAWKAKNGGFTGPTMTGDNEFVFFWRIKQDAVVPNVVGVAANGWASAFMNSWNSQFVHDVFPGLIRGYLTQHPDGRIGLNSQFVAQAIRKAAKDEHDTPQRLTVTPQALDDAIAKVEQGLADKTIQTPMGTLAENTDFGYAMQWTSEVAPPPSSTDEDLVEGLLKHADEFMKPNWENGGLFYPRKDGIVQDESGNWIGVDPYTGNAAIAYGRLNVRDGQKKMWDQPWTKDNHHANYPKVEGLDLSTGVDFLRGAWDEEVQALAVTMKSWDGSNKRVELRVQNLPSGLYGIYQSGDLIDSRSMGREDVINLPVEVGDVELDVVILRER</sequence>
<feature type="domain" description="Linalool dehydratase/isomerase" evidence="1">
    <location>
        <begin position="76"/>
        <end position="444"/>
    </location>
</feature>
<evidence type="ECO:0000313" key="2">
    <source>
        <dbReference type="EMBL" id="KAJ4397744.1"/>
    </source>
</evidence>
<reference evidence="2" key="1">
    <citation type="submission" date="2022-10" db="EMBL/GenBank/DDBJ databases">
        <title>Tapping the CABI collections for fungal endophytes: first genome assemblies for Collariella, Neodidymelliopsis, Ascochyta clinopodiicola, Didymella pomorum, Didymosphaeria variabile, Neocosmospora piperis and Neocucurbitaria cava.</title>
        <authorList>
            <person name="Hill R."/>
        </authorList>
    </citation>
    <scope>NUCLEOTIDE SEQUENCE</scope>
    <source>
        <strain evidence="2">IMI 355082</strain>
    </source>
</reference>
<accession>A0A9W9D2P9</accession>
<keyword evidence="3" id="KW-1185">Reference proteome</keyword>
<dbReference type="Proteomes" id="UP001140453">
    <property type="component" value="Unassembled WGS sequence"/>
</dbReference>
<dbReference type="OrthoDB" id="9979195at2759"/>
<organism evidence="2 3">
    <name type="scientific">Gnomoniopsis smithogilvyi</name>
    <dbReference type="NCBI Taxonomy" id="1191159"/>
    <lineage>
        <taxon>Eukaryota</taxon>
        <taxon>Fungi</taxon>
        <taxon>Dikarya</taxon>
        <taxon>Ascomycota</taxon>
        <taxon>Pezizomycotina</taxon>
        <taxon>Sordariomycetes</taxon>
        <taxon>Sordariomycetidae</taxon>
        <taxon>Diaporthales</taxon>
        <taxon>Gnomoniaceae</taxon>
        <taxon>Gnomoniopsis</taxon>
    </lineage>
</organism>
<proteinExistence type="predicted"/>
<dbReference type="InterPro" id="IPR041411">
    <property type="entry name" value="Ldi"/>
</dbReference>
<protein>
    <recommendedName>
        <fullName evidence="1">Linalool dehydratase/isomerase domain-containing protein</fullName>
    </recommendedName>
</protein>
<name>A0A9W9D2P9_9PEZI</name>
<comment type="caution">
    <text evidence="2">The sequence shown here is derived from an EMBL/GenBank/DDBJ whole genome shotgun (WGS) entry which is preliminary data.</text>
</comment>
<evidence type="ECO:0000259" key="1">
    <source>
        <dbReference type="Pfam" id="PF18566"/>
    </source>
</evidence>
<dbReference type="Pfam" id="PF18566">
    <property type="entry name" value="Ldi"/>
    <property type="match status" value="1"/>
</dbReference>
<dbReference type="AlphaFoldDB" id="A0A9W9D2P9"/>
<evidence type="ECO:0000313" key="3">
    <source>
        <dbReference type="Proteomes" id="UP001140453"/>
    </source>
</evidence>
<dbReference type="EMBL" id="JAPEVB010000001">
    <property type="protein sequence ID" value="KAJ4397744.1"/>
    <property type="molecule type" value="Genomic_DNA"/>
</dbReference>